<dbReference type="PROSITE" id="PS00092">
    <property type="entry name" value="N6_MTASE"/>
    <property type="match status" value="1"/>
</dbReference>
<protein>
    <recommendedName>
        <fullName evidence="2">site-specific DNA-methyltransferase (adenine-specific)</fullName>
        <ecNumber evidence="2">2.1.1.72</ecNumber>
    </recommendedName>
</protein>
<evidence type="ECO:0000256" key="4">
    <source>
        <dbReference type="ARBA" id="ARBA00022679"/>
    </source>
</evidence>
<accession>A0A1G6VLX3</accession>
<evidence type="ECO:0000256" key="2">
    <source>
        <dbReference type="ARBA" id="ARBA00011900"/>
    </source>
</evidence>
<dbReference type="AlphaFoldDB" id="A0A1G6VLX3"/>
<dbReference type="Proteomes" id="UP000199494">
    <property type="component" value="Unassembled WGS sequence"/>
</dbReference>
<evidence type="ECO:0000256" key="5">
    <source>
        <dbReference type="ARBA" id="ARBA00022691"/>
    </source>
</evidence>
<reference evidence="8 9" key="1">
    <citation type="submission" date="2016-10" db="EMBL/GenBank/DDBJ databases">
        <authorList>
            <person name="de Groot N.N."/>
        </authorList>
    </citation>
    <scope>NUCLEOTIDE SEQUENCE [LARGE SCALE GENOMIC DNA]</scope>
    <source>
        <strain evidence="8 9">CGMCC 4.5506</strain>
    </source>
</reference>
<name>A0A1G6VLX3_9PSEU</name>
<dbReference type="STRING" id="530584.SAMN05421630_109302"/>
<gene>
    <name evidence="8" type="ORF">SAMN05421630_109302</name>
</gene>
<dbReference type="InterPro" id="IPR002052">
    <property type="entry name" value="DNA_methylase_N6_adenine_CS"/>
</dbReference>
<dbReference type="Gene3D" id="3.40.50.150">
    <property type="entry name" value="Vaccinia Virus protein VP39"/>
    <property type="match status" value="1"/>
</dbReference>
<keyword evidence="3 8" id="KW-0489">Methyltransferase</keyword>
<dbReference type="GO" id="GO:0006304">
    <property type="term" value="P:DNA modification"/>
    <property type="evidence" value="ECO:0007669"/>
    <property type="project" value="InterPro"/>
</dbReference>
<evidence type="ECO:0000256" key="6">
    <source>
        <dbReference type="ARBA" id="ARBA00047942"/>
    </source>
</evidence>
<dbReference type="InterPro" id="IPR050953">
    <property type="entry name" value="N4_N6_ade-DNA_methylase"/>
</dbReference>
<dbReference type="InterPro" id="IPR011639">
    <property type="entry name" value="MethylTrfase_TaqI-like_dom"/>
</dbReference>
<evidence type="ECO:0000259" key="7">
    <source>
        <dbReference type="Pfam" id="PF07669"/>
    </source>
</evidence>
<dbReference type="PANTHER" id="PTHR33841">
    <property type="entry name" value="DNA METHYLTRANSFERASE YEEA-RELATED"/>
    <property type="match status" value="1"/>
</dbReference>
<feature type="domain" description="Type II methyltransferase M.TaqI-like" evidence="7">
    <location>
        <begin position="137"/>
        <end position="233"/>
    </location>
</feature>
<keyword evidence="4" id="KW-0808">Transferase</keyword>
<dbReference type="GO" id="GO:0003676">
    <property type="term" value="F:nucleic acid binding"/>
    <property type="evidence" value="ECO:0007669"/>
    <property type="project" value="InterPro"/>
</dbReference>
<keyword evidence="9" id="KW-1185">Reference proteome</keyword>
<dbReference type="GO" id="GO:0009007">
    <property type="term" value="F:site-specific DNA-methyltransferase (adenine-specific) activity"/>
    <property type="evidence" value="ECO:0007669"/>
    <property type="project" value="UniProtKB-EC"/>
</dbReference>
<comment type="catalytic activity">
    <reaction evidence="6">
        <text>a 2'-deoxyadenosine in DNA + S-adenosyl-L-methionine = an N(6)-methyl-2'-deoxyadenosine in DNA + S-adenosyl-L-homocysteine + H(+)</text>
        <dbReference type="Rhea" id="RHEA:15197"/>
        <dbReference type="Rhea" id="RHEA-COMP:12418"/>
        <dbReference type="Rhea" id="RHEA-COMP:12419"/>
        <dbReference type="ChEBI" id="CHEBI:15378"/>
        <dbReference type="ChEBI" id="CHEBI:57856"/>
        <dbReference type="ChEBI" id="CHEBI:59789"/>
        <dbReference type="ChEBI" id="CHEBI:90615"/>
        <dbReference type="ChEBI" id="CHEBI:90616"/>
        <dbReference type="EC" id="2.1.1.72"/>
    </reaction>
</comment>
<keyword evidence="5" id="KW-0949">S-adenosyl-L-methionine</keyword>
<dbReference type="EC" id="2.1.1.72" evidence="2"/>
<organism evidence="8 9">
    <name type="scientific">Prauserella marina</name>
    <dbReference type="NCBI Taxonomy" id="530584"/>
    <lineage>
        <taxon>Bacteria</taxon>
        <taxon>Bacillati</taxon>
        <taxon>Actinomycetota</taxon>
        <taxon>Actinomycetes</taxon>
        <taxon>Pseudonocardiales</taxon>
        <taxon>Pseudonocardiaceae</taxon>
        <taxon>Prauserella</taxon>
    </lineage>
</organism>
<evidence type="ECO:0000256" key="3">
    <source>
        <dbReference type="ARBA" id="ARBA00022603"/>
    </source>
</evidence>
<proteinExistence type="inferred from homology"/>
<dbReference type="Pfam" id="PF07669">
    <property type="entry name" value="Eco57I"/>
    <property type="match status" value="1"/>
</dbReference>
<dbReference type="PRINTS" id="PR00507">
    <property type="entry name" value="N12N6MTFRASE"/>
</dbReference>
<dbReference type="EMBL" id="FMZE01000009">
    <property type="protein sequence ID" value="SDD54017.1"/>
    <property type="molecule type" value="Genomic_DNA"/>
</dbReference>
<dbReference type="InterPro" id="IPR029063">
    <property type="entry name" value="SAM-dependent_MTases_sf"/>
</dbReference>
<evidence type="ECO:0000256" key="1">
    <source>
        <dbReference type="ARBA" id="ARBA00006594"/>
    </source>
</evidence>
<dbReference type="SUPFAM" id="SSF53335">
    <property type="entry name" value="S-adenosyl-L-methionine-dependent methyltransferases"/>
    <property type="match status" value="1"/>
</dbReference>
<evidence type="ECO:0000313" key="8">
    <source>
        <dbReference type="EMBL" id="SDD54017.1"/>
    </source>
</evidence>
<dbReference type="GO" id="GO:0032259">
    <property type="term" value="P:methylation"/>
    <property type="evidence" value="ECO:0007669"/>
    <property type="project" value="UniProtKB-KW"/>
</dbReference>
<dbReference type="PANTHER" id="PTHR33841:SF5">
    <property type="entry name" value="DNA METHYLASE (MODIFICATION METHYLASE) (METHYLTRANSFERASE)-RELATED"/>
    <property type="match status" value="1"/>
</dbReference>
<evidence type="ECO:0000313" key="9">
    <source>
        <dbReference type="Proteomes" id="UP000199494"/>
    </source>
</evidence>
<sequence length="563" mass="62913">MSRVVVTRELFGLDALHLPESLQEAIEHGEVFTRRWVVESILDLVGYTPDLDLADTVIVEPASGAGAFLGPIAERLSASCRKHGRSLLDAAHAIEAFDLLEQNVERSRELVTERLLADGWESSEVAKVVRGWIGQGDYLLTDHADGTADFVVGNPPYIRLEDVPDARMSAYRANCPTMGGRADIYVGFYEVGLRSLKPGGRLGFICADRWMRNQYGRNLRELVASRYSMDLVLVMHDVDAFKEQVSAYPAITIISNRPQGEAIAADTTRTFGPEQAKTFLTWTARPEQPQVNEPSYHAARLPHWFAGDDSWPAASPARLAMLEDLSDRFRPLADEATGTRVGIGVATGADKVFVVRREDADVEDDRLLPMAMVRDTRTGVIDWHGTYLVNPWSSNGNLVNLADYPRMAGYFARYSAELRKRYVAVKQPDRWYKTIDKVDHRLTARPKLLFPDMKLTIHPVLDEGGLYPHHNLYFIVSDVWDLRVLGGLLLSKVAEAFVSAYAVKMRGGTLRFQAQYLRRIRVPDPVEISEHDRAALADAFDRRDARAATTAALSAYGLTDLPE</sequence>
<comment type="similarity">
    <text evidence="1">Belongs to the N(4)/N(6)-methyltransferase family.</text>
</comment>